<proteinExistence type="predicted"/>
<dbReference type="Proteomes" id="UP001593833">
    <property type="component" value="Unassembled WGS sequence"/>
</dbReference>
<reference evidence="1 2" key="1">
    <citation type="submission" date="2024-09" db="EMBL/GenBank/DDBJ databases">
        <authorList>
            <person name="D'Angelo T."/>
        </authorList>
    </citation>
    <scope>NUCLEOTIDE SEQUENCE [LARGE SCALE GENOMIC DNA]</scope>
    <source>
        <strain evidence="1">SAG AM-320-E07</strain>
    </source>
</reference>
<comment type="caution">
    <text evidence="1">The sequence shown here is derived from an EMBL/GenBank/DDBJ whole genome shotgun (WGS) entry which is preliminary data.</text>
</comment>
<keyword evidence="2" id="KW-1185">Reference proteome</keyword>
<gene>
    <name evidence="1" type="ORF">ACFL6M_06540</name>
</gene>
<evidence type="ECO:0000313" key="1">
    <source>
        <dbReference type="EMBL" id="MFC1573241.1"/>
    </source>
</evidence>
<protein>
    <submittedName>
        <fullName evidence="1">Uncharacterized protein</fullName>
    </submittedName>
</protein>
<dbReference type="EMBL" id="JBHPKH010000102">
    <property type="protein sequence ID" value="MFC1573241.1"/>
    <property type="molecule type" value="Genomic_DNA"/>
</dbReference>
<accession>A0ABV6YM64</accession>
<sequence length="124" mass="13754">MESSQNEKLARFLTSRSHYSPGNRVVKARAFMPHDEELSVFCVAGLPYSDIVALGDNLNLPPQRRLHGHAILGEKQVIDKDLSVARDDSPPRHANIRGWPPEKHQRLAIAQDLAAAADLFVHSA</sequence>
<evidence type="ECO:0000313" key="2">
    <source>
        <dbReference type="Proteomes" id="UP001593833"/>
    </source>
</evidence>
<organism evidence="1 2">
    <name type="scientific">Eiseniibacteriota bacterium</name>
    <dbReference type="NCBI Taxonomy" id="2212470"/>
    <lineage>
        <taxon>Bacteria</taxon>
        <taxon>Candidatus Eiseniibacteriota</taxon>
    </lineage>
</organism>
<name>A0ABV6YM64_UNCEI</name>